<accession>A0A452Z0T8</accession>
<evidence type="ECO:0000256" key="7">
    <source>
        <dbReference type="PROSITE-ProRule" id="PRU00325"/>
    </source>
</evidence>
<name>A0A452Z0T8_AEGTS</name>
<keyword evidence="1" id="KW-0815">Transposition</keyword>
<dbReference type="Gramene" id="AET1Gv20593300.2">
    <property type="protein sequence ID" value="AET1Gv20593300.2"/>
    <property type="gene ID" value="AET1Gv20593300"/>
</dbReference>
<dbReference type="EnsemblPlants" id="AET1Gv20593300.2">
    <property type="protein sequence ID" value="AET1Gv20593300.2"/>
    <property type="gene ID" value="AET1Gv20593300"/>
</dbReference>
<dbReference type="SUPFAM" id="SSF57756">
    <property type="entry name" value="Retrovirus zinc finger-like domains"/>
    <property type="match status" value="1"/>
</dbReference>
<dbReference type="InterPro" id="IPR036875">
    <property type="entry name" value="Znf_CCHC_sf"/>
</dbReference>
<keyword evidence="3 7" id="KW-0863">Zinc-finger</keyword>
<dbReference type="RefSeq" id="XP_073353957.1">
    <property type="nucleotide sequence ID" value="XM_073497856.1"/>
</dbReference>
<evidence type="ECO:0000256" key="3">
    <source>
        <dbReference type="ARBA" id="ARBA00022771"/>
    </source>
</evidence>
<dbReference type="PANTHER" id="PTHR31973:SF195">
    <property type="entry name" value="MUDR FAMILY TRANSPOSASE"/>
    <property type="match status" value="1"/>
</dbReference>
<proteinExistence type="predicted"/>
<evidence type="ECO:0000256" key="6">
    <source>
        <dbReference type="ARBA" id="ARBA00023172"/>
    </source>
</evidence>
<evidence type="ECO:0000259" key="9">
    <source>
        <dbReference type="PROSITE" id="PS50966"/>
    </source>
</evidence>
<dbReference type="GeneID" id="109780108"/>
<keyword evidence="5" id="KW-0238">DNA-binding</keyword>
<dbReference type="PROSITE" id="PS01007">
    <property type="entry name" value="TRANSPOSASE_MUTATOR"/>
    <property type="match status" value="1"/>
</dbReference>
<dbReference type="Gramene" id="AET1Gv20593300.5">
    <property type="protein sequence ID" value="AET1Gv20593300.5"/>
    <property type="gene ID" value="AET1Gv20593300"/>
</dbReference>
<organism evidence="10 11">
    <name type="scientific">Aegilops tauschii subsp. strangulata</name>
    <name type="common">Goatgrass</name>
    <dbReference type="NCBI Taxonomy" id="200361"/>
    <lineage>
        <taxon>Eukaryota</taxon>
        <taxon>Viridiplantae</taxon>
        <taxon>Streptophyta</taxon>
        <taxon>Embryophyta</taxon>
        <taxon>Tracheophyta</taxon>
        <taxon>Spermatophyta</taxon>
        <taxon>Magnoliopsida</taxon>
        <taxon>Liliopsida</taxon>
        <taxon>Poales</taxon>
        <taxon>Poaceae</taxon>
        <taxon>BOP clade</taxon>
        <taxon>Pooideae</taxon>
        <taxon>Triticodae</taxon>
        <taxon>Triticeae</taxon>
        <taxon>Triticinae</taxon>
        <taxon>Aegilops</taxon>
    </lineage>
</organism>
<dbReference type="Pfam" id="PF04434">
    <property type="entry name" value="SWIM"/>
    <property type="match status" value="1"/>
</dbReference>
<dbReference type="STRING" id="200361.A0A452Z0T8"/>
<keyword evidence="4" id="KW-0862">Zinc</keyword>
<dbReference type="Proteomes" id="UP000015105">
    <property type="component" value="Chromosome 1D"/>
</dbReference>
<reference evidence="11" key="2">
    <citation type="journal article" date="2017" name="Nat. Plants">
        <title>The Aegilops tauschii genome reveals multiple impacts of transposons.</title>
        <authorList>
            <person name="Zhao G."/>
            <person name="Zou C."/>
            <person name="Li K."/>
            <person name="Wang K."/>
            <person name="Li T."/>
            <person name="Gao L."/>
            <person name="Zhang X."/>
            <person name="Wang H."/>
            <person name="Yang Z."/>
            <person name="Liu X."/>
            <person name="Jiang W."/>
            <person name="Mao L."/>
            <person name="Kong X."/>
            <person name="Jiao Y."/>
            <person name="Jia J."/>
        </authorList>
    </citation>
    <scope>NUCLEOTIDE SEQUENCE [LARGE SCALE GENOMIC DNA]</scope>
    <source>
        <strain evidence="11">cv. AL8/78</strain>
    </source>
</reference>
<dbReference type="AlphaFoldDB" id="A0A452Z0T8"/>
<feature type="compositionally biased region" description="Basic residues" evidence="8">
    <location>
        <begin position="514"/>
        <end position="523"/>
    </location>
</feature>
<evidence type="ECO:0000256" key="2">
    <source>
        <dbReference type="ARBA" id="ARBA00022723"/>
    </source>
</evidence>
<dbReference type="PANTHER" id="PTHR31973">
    <property type="entry name" value="POLYPROTEIN, PUTATIVE-RELATED"/>
    <property type="match status" value="1"/>
</dbReference>
<evidence type="ECO:0000313" key="11">
    <source>
        <dbReference type="Proteomes" id="UP000015105"/>
    </source>
</evidence>
<dbReference type="GO" id="GO:0008270">
    <property type="term" value="F:zinc ion binding"/>
    <property type="evidence" value="ECO:0007669"/>
    <property type="project" value="UniProtKB-KW"/>
</dbReference>
<dbReference type="Pfam" id="PF10551">
    <property type="entry name" value="MULE"/>
    <property type="match status" value="1"/>
</dbReference>
<feature type="region of interest" description="Disordered" evidence="8">
    <location>
        <begin position="472"/>
        <end position="571"/>
    </location>
</feature>
<dbReference type="PROSITE" id="PS50966">
    <property type="entry name" value="ZF_SWIM"/>
    <property type="match status" value="1"/>
</dbReference>
<keyword evidence="6" id="KW-0233">DNA recombination</keyword>
<feature type="compositionally biased region" description="Polar residues" evidence="8">
    <location>
        <begin position="503"/>
        <end position="513"/>
    </location>
</feature>
<dbReference type="InterPro" id="IPR007527">
    <property type="entry name" value="Znf_SWIM"/>
</dbReference>
<keyword evidence="11" id="KW-1185">Reference proteome</keyword>
<dbReference type="EnsemblPlants" id="AET1Gv20593300.5">
    <property type="protein sequence ID" value="AET1Gv20593300.5"/>
    <property type="gene ID" value="AET1Gv20593300"/>
</dbReference>
<keyword evidence="2" id="KW-0479">Metal-binding</keyword>
<evidence type="ECO:0000256" key="8">
    <source>
        <dbReference type="SAM" id="MobiDB-lite"/>
    </source>
</evidence>
<protein>
    <recommendedName>
        <fullName evidence="9">SWIM-type domain-containing protein</fullName>
    </recommendedName>
</protein>
<reference evidence="10" key="3">
    <citation type="journal article" date="2017" name="Nature">
        <title>Genome sequence of the progenitor of the wheat D genome Aegilops tauschii.</title>
        <authorList>
            <person name="Luo M.C."/>
            <person name="Gu Y.Q."/>
            <person name="Puiu D."/>
            <person name="Wang H."/>
            <person name="Twardziok S.O."/>
            <person name="Deal K.R."/>
            <person name="Huo N."/>
            <person name="Zhu T."/>
            <person name="Wang L."/>
            <person name="Wang Y."/>
            <person name="McGuire P.E."/>
            <person name="Liu S."/>
            <person name="Long H."/>
            <person name="Ramasamy R.K."/>
            <person name="Rodriguez J.C."/>
            <person name="Van S.L."/>
            <person name="Yuan L."/>
            <person name="Wang Z."/>
            <person name="Xia Z."/>
            <person name="Xiao L."/>
            <person name="Anderson O.D."/>
            <person name="Ouyang S."/>
            <person name="Liang Y."/>
            <person name="Zimin A.V."/>
            <person name="Pertea G."/>
            <person name="Qi P."/>
            <person name="Bennetzen J.L."/>
            <person name="Dai X."/>
            <person name="Dawson M.W."/>
            <person name="Muller H.G."/>
            <person name="Kugler K."/>
            <person name="Rivarola-Duarte L."/>
            <person name="Spannagl M."/>
            <person name="Mayer K.F.X."/>
            <person name="Lu F.H."/>
            <person name="Bevan M.W."/>
            <person name="Leroy P."/>
            <person name="Li P."/>
            <person name="You F.M."/>
            <person name="Sun Q."/>
            <person name="Liu Z."/>
            <person name="Lyons E."/>
            <person name="Wicker T."/>
            <person name="Salzberg S.L."/>
            <person name="Devos K.M."/>
            <person name="Dvorak J."/>
        </authorList>
    </citation>
    <scope>NUCLEOTIDE SEQUENCE [LARGE SCALE GENOMIC DNA]</scope>
    <source>
        <strain evidence="10">cv. AL8/78</strain>
    </source>
</reference>
<reference evidence="10" key="4">
    <citation type="submission" date="2019-03" db="UniProtKB">
        <authorList>
            <consortium name="EnsemblPlants"/>
        </authorList>
    </citation>
    <scope>IDENTIFICATION</scope>
</reference>
<evidence type="ECO:0000256" key="4">
    <source>
        <dbReference type="ARBA" id="ARBA00022833"/>
    </source>
</evidence>
<dbReference type="GO" id="GO:0003677">
    <property type="term" value="F:DNA binding"/>
    <property type="evidence" value="ECO:0007669"/>
    <property type="project" value="UniProtKB-KW"/>
</dbReference>
<sequence length="571" mass="65606">MTSIALKKRLFEKYHVDIDYQRVLAGRRIALDHIFGKWEDSFECLYSWQAEVLRKCPTSIVVINHKEVEGQQQFTRAFVCFRACIYGFLSGCRPYLSVDATALNGKWKGQLAVACGVDGHNWLYHVAYAVFDSETKENWDWFMENLKSAIGTPDGLVICTDACKGLETAVHTVFPTAEHRECFRHMIMNFRKKYHGKVFEENLWPAAYTYSLAKHNHHMDKIMEANPEAIAYLDEWHSNLWSRSKFSMACKCDYVMNNIAESFNSMIKKLKGFPVLELLDALREWLMVRFEIRAKIAEKFVRRHLQILPRITNMMNNRSRGIVLVGISRSDDCKAEVTIKIHGYNWKHCVDLEKWECSCRRWQVTGQPCLHAIAFITSIRGGREIDDYVHEYYSVKSFSNAYAKNVPTMTDKKQWPVVDVGFKLHPRVLKKAAGRPRTQRIKSAFESISKRRHKCPECKELGHLLKTCPKLHPERKTRNRKRKNVEPVDIEDAEAIATDAETMGTTSAENGSTNKRRGGKRAKSSPVLEASKKTSATHDSPAKNTRSKCPPSKNTRSKKCPSAKSTSKNKL</sequence>
<feature type="compositionally biased region" description="Polar residues" evidence="8">
    <location>
        <begin position="533"/>
        <end position="544"/>
    </location>
</feature>
<dbReference type="InterPro" id="IPR018289">
    <property type="entry name" value="MULE_transposase_dom"/>
</dbReference>
<dbReference type="GO" id="GO:0006313">
    <property type="term" value="P:DNA transposition"/>
    <property type="evidence" value="ECO:0007669"/>
    <property type="project" value="InterPro"/>
</dbReference>
<feature type="domain" description="SWIM-type" evidence="9">
    <location>
        <begin position="348"/>
        <end position="380"/>
    </location>
</feature>
<reference evidence="10" key="5">
    <citation type="journal article" date="2021" name="G3 (Bethesda)">
        <title>Aegilops tauschii genome assembly Aet v5.0 features greater sequence contiguity and improved annotation.</title>
        <authorList>
            <person name="Wang L."/>
            <person name="Zhu T."/>
            <person name="Rodriguez J.C."/>
            <person name="Deal K.R."/>
            <person name="Dubcovsky J."/>
            <person name="McGuire P.E."/>
            <person name="Lux T."/>
            <person name="Spannagl M."/>
            <person name="Mayer K.F.X."/>
            <person name="Baldrich P."/>
            <person name="Meyers B.C."/>
            <person name="Huo N."/>
            <person name="Gu Y.Q."/>
            <person name="Zhou H."/>
            <person name="Devos K.M."/>
            <person name="Bennetzen J.L."/>
            <person name="Unver T."/>
            <person name="Budak H."/>
            <person name="Gulick P.J."/>
            <person name="Galiba G."/>
            <person name="Kalapos B."/>
            <person name="Nelson D.R."/>
            <person name="Li P."/>
            <person name="You F.M."/>
            <person name="Luo M.C."/>
            <person name="Dvorak J."/>
        </authorList>
    </citation>
    <scope>NUCLEOTIDE SEQUENCE [LARGE SCALE GENOMIC DNA]</scope>
    <source>
        <strain evidence="10">cv. AL8/78</strain>
    </source>
</reference>
<dbReference type="OMA" id="ICESECA"/>
<dbReference type="GO" id="GO:0004803">
    <property type="term" value="F:transposase activity"/>
    <property type="evidence" value="ECO:0007669"/>
    <property type="project" value="InterPro"/>
</dbReference>
<evidence type="ECO:0000313" key="10">
    <source>
        <dbReference type="EnsemblPlants" id="AET1Gv20593300.5"/>
    </source>
</evidence>
<dbReference type="OrthoDB" id="670150at2759"/>
<feature type="compositionally biased region" description="Basic residues" evidence="8">
    <location>
        <begin position="555"/>
        <end position="571"/>
    </location>
</feature>
<dbReference type="SMART" id="SM00575">
    <property type="entry name" value="ZnF_PMZ"/>
    <property type="match status" value="1"/>
</dbReference>
<dbReference type="InterPro" id="IPR001207">
    <property type="entry name" value="Transposase_mutator"/>
</dbReference>
<evidence type="ECO:0000256" key="1">
    <source>
        <dbReference type="ARBA" id="ARBA00022578"/>
    </source>
</evidence>
<reference evidence="11" key="1">
    <citation type="journal article" date="2014" name="Science">
        <title>Ancient hybridizations among the ancestral genomes of bread wheat.</title>
        <authorList>
            <consortium name="International Wheat Genome Sequencing Consortium,"/>
            <person name="Marcussen T."/>
            <person name="Sandve S.R."/>
            <person name="Heier L."/>
            <person name="Spannagl M."/>
            <person name="Pfeifer M."/>
            <person name="Jakobsen K.S."/>
            <person name="Wulff B.B."/>
            <person name="Steuernagel B."/>
            <person name="Mayer K.F."/>
            <person name="Olsen O.A."/>
        </authorList>
    </citation>
    <scope>NUCLEOTIDE SEQUENCE [LARGE SCALE GENOMIC DNA]</scope>
    <source>
        <strain evidence="11">cv. AL8/78</strain>
    </source>
</reference>
<evidence type="ECO:0000256" key="5">
    <source>
        <dbReference type="ARBA" id="ARBA00023125"/>
    </source>
</evidence>
<dbReference type="InterPro" id="IPR006564">
    <property type="entry name" value="Znf_PMZ"/>
</dbReference>